<dbReference type="GeneID" id="6997327"/>
<reference evidence="2" key="1">
    <citation type="submission" date="2008-06" db="EMBL/GenBank/DDBJ databases">
        <authorList>
            <person name="Lorenzi H."/>
            <person name="Inman J."/>
            <person name="Miller J."/>
            <person name="Schobel S."/>
            <person name="Amedeo P."/>
            <person name="Caler E.V."/>
            <person name="da Silva J."/>
        </authorList>
    </citation>
    <scope>NUCLEOTIDE SEQUENCE [LARGE SCALE GENOMIC DNA]</scope>
    <source>
        <strain evidence="2">RN66</strain>
    </source>
</reference>
<dbReference type="OrthoDB" id="341726at2759"/>
<sequence length="440" mass="51323">MLQNYCVEDFITSICSLEIVLNQARERELRDCLYYWRYTSKLIKELNIQKKRYNIYMLDGFYALARQTQAVCMLFHIFALHEYKLKNYALTTLRIYSNMYNSKYENKILDSYIDLIHMFSNFSKILDLYKYRIINKTFRYIVDYCDKEIVNSNINGVDSVLSADETNEYSISDITIPKIEEEIVESNMNLENLEDRNLKRSVIKSDLRNSLNNGLNSGLRIPCTFEDVSMNSTDPKVSEYVTYIHGSLIPNPLDKIQTVYKSRDIFLNTKKKVSFKDQIDRRNTTPSIPSYQMDNYKIEGFTSTTYEPLFYHNPIDKFNSARNFHIKYYPPPTLPLGKSSTLNSSSNTPQISPQSSSSKNINFQIMHNYNNENNSSYVNNPKWKFSSNNYRLLNNESYATIKRSPRSSDHAKNVLNPCIGLASESTNILTSITDHIKSIF</sequence>
<dbReference type="EMBL" id="DS989735">
    <property type="protein sequence ID" value="EEA07922.1"/>
    <property type="molecule type" value="Genomic_DNA"/>
</dbReference>
<dbReference type="Proteomes" id="UP000001460">
    <property type="component" value="Unassembled WGS sequence"/>
</dbReference>
<dbReference type="RefSeq" id="XP_002142271.1">
    <property type="nucleotide sequence ID" value="XM_002142235.1"/>
</dbReference>
<protein>
    <submittedName>
        <fullName evidence="2">Uncharacterized protein</fullName>
    </submittedName>
</protein>
<keyword evidence="3" id="KW-1185">Reference proteome</keyword>
<gene>
    <name evidence="2" type="ORF">CMU_029980</name>
</gene>
<dbReference type="VEuPathDB" id="CryptoDB:CMU_029980"/>
<evidence type="ECO:0000313" key="2">
    <source>
        <dbReference type="EMBL" id="EEA07922.1"/>
    </source>
</evidence>
<feature type="compositionally biased region" description="Polar residues" evidence="1">
    <location>
        <begin position="338"/>
        <end position="357"/>
    </location>
</feature>
<dbReference type="AlphaFoldDB" id="B6AI81"/>
<organism evidence="2 3">
    <name type="scientific">Cryptosporidium muris (strain RN66)</name>
    <dbReference type="NCBI Taxonomy" id="441375"/>
    <lineage>
        <taxon>Eukaryota</taxon>
        <taxon>Sar</taxon>
        <taxon>Alveolata</taxon>
        <taxon>Apicomplexa</taxon>
        <taxon>Conoidasida</taxon>
        <taxon>Coccidia</taxon>
        <taxon>Eucoccidiorida</taxon>
        <taxon>Eimeriorina</taxon>
        <taxon>Cryptosporidiidae</taxon>
        <taxon>Cryptosporidium</taxon>
    </lineage>
</organism>
<evidence type="ECO:0000256" key="1">
    <source>
        <dbReference type="SAM" id="MobiDB-lite"/>
    </source>
</evidence>
<name>B6AI81_CRYMR</name>
<accession>B6AI81</accession>
<evidence type="ECO:0000313" key="3">
    <source>
        <dbReference type="Proteomes" id="UP000001460"/>
    </source>
</evidence>
<proteinExistence type="predicted"/>
<feature type="region of interest" description="Disordered" evidence="1">
    <location>
        <begin position="337"/>
        <end position="357"/>
    </location>
</feature>